<protein>
    <submittedName>
        <fullName evidence="3">Uncharacterized protein</fullName>
    </submittedName>
</protein>
<feature type="region of interest" description="Disordered" evidence="1">
    <location>
        <begin position="29"/>
        <end position="57"/>
    </location>
</feature>
<evidence type="ECO:0000313" key="4">
    <source>
        <dbReference type="Proteomes" id="UP001501196"/>
    </source>
</evidence>
<keyword evidence="4" id="KW-1185">Reference proteome</keyword>
<dbReference type="PROSITE" id="PS51257">
    <property type="entry name" value="PROKAR_LIPOPROTEIN"/>
    <property type="match status" value="1"/>
</dbReference>
<feature type="compositionally biased region" description="Low complexity" evidence="1">
    <location>
        <begin position="29"/>
        <end position="56"/>
    </location>
</feature>
<organism evidence="3 4">
    <name type="scientific">Agromyces tropicus</name>
    <dbReference type="NCBI Taxonomy" id="555371"/>
    <lineage>
        <taxon>Bacteria</taxon>
        <taxon>Bacillati</taxon>
        <taxon>Actinomycetota</taxon>
        <taxon>Actinomycetes</taxon>
        <taxon>Micrococcales</taxon>
        <taxon>Microbacteriaceae</taxon>
        <taxon>Agromyces</taxon>
    </lineage>
</organism>
<comment type="caution">
    <text evidence="3">The sequence shown here is derived from an EMBL/GenBank/DDBJ whole genome shotgun (WGS) entry which is preliminary data.</text>
</comment>
<dbReference type="EMBL" id="BAAAPW010000002">
    <property type="protein sequence ID" value="GAA2033142.1"/>
    <property type="molecule type" value="Genomic_DNA"/>
</dbReference>
<feature type="chain" id="PRO_5045431315" evidence="2">
    <location>
        <begin position="29"/>
        <end position="184"/>
    </location>
</feature>
<feature type="signal peptide" evidence="2">
    <location>
        <begin position="1"/>
        <end position="28"/>
    </location>
</feature>
<reference evidence="4" key="1">
    <citation type="journal article" date="2019" name="Int. J. Syst. Evol. Microbiol.">
        <title>The Global Catalogue of Microorganisms (GCM) 10K type strain sequencing project: providing services to taxonomists for standard genome sequencing and annotation.</title>
        <authorList>
            <consortium name="The Broad Institute Genomics Platform"/>
            <consortium name="The Broad Institute Genome Sequencing Center for Infectious Disease"/>
            <person name="Wu L."/>
            <person name="Ma J."/>
        </authorList>
    </citation>
    <scope>NUCLEOTIDE SEQUENCE [LARGE SCALE GENOMIC DNA]</scope>
    <source>
        <strain evidence="4">JCM 15672</strain>
    </source>
</reference>
<gene>
    <name evidence="3" type="ORF">GCM10009819_16520</name>
</gene>
<evidence type="ECO:0000313" key="3">
    <source>
        <dbReference type="EMBL" id="GAA2033142.1"/>
    </source>
</evidence>
<keyword evidence="2" id="KW-0732">Signal</keyword>
<dbReference type="RefSeq" id="WP_344371646.1">
    <property type="nucleotide sequence ID" value="NZ_BAAAPW010000002.1"/>
</dbReference>
<dbReference type="Proteomes" id="UP001501196">
    <property type="component" value="Unassembled WGS sequence"/>
</dbReference>
<proteinExistence type="predicted"/>
<accession>A0ABP5FVY1</accession>
<evidence type="ECO:0000256" key="1">
    <source>
        <dbReference type="SAM" id="MobiDB-lite"/>
    </source>
</evidence>
<sequence>MTRPTLRRTVAPAIALLALALGLTGCDASTSPASSASETPPATSDATAEPTESTEPVTIPVTCDTLMTPDAYAKLADDGLEPRQATLFDPIALRIADEGGLVCSWGKPQTDVTLDVAQVPAGDEATWTAALADAGYEQGDDPVAGGWVGPADAGNGMTPVVVIADGTVTWFNSPTFAGDLRPTS</sequence>
<name>A0ABP5FVY1_9MICO</name>
<evidence type="ECO:0000256" key="2">
    <source>
        <dbReference type="SAM" id="SignalP"/>
    </source>
</evidence>